<proteinExistence type="predicted"/>
<comment type="caution">
    <text evidence="2">The sequence shown here is derived from an EMBL/GenBank/DDBJ whole genome shotgun (WGS) entry which is preliminary data.</text>
</comment>
<evidence type="ECO:0000256" key="1">
    <source>
        <dbReference type="SAM" id="Phobius"/>
    </source>
</evidence>
<accession>A0A1F8AQZ8</accession>
<dbReference type="Proteomes" id="UP000178603">
    <property type="component" value="Unassembled WGS sequence"/>
</dbReference>
<keyword evidence="1" id="KW-0812">Transmembrane</keyword>
<keyword evidence="1" id="KW-1133">Transmembrane helix</keyword>
<sequence length="180" mass="19690">MLTIILTQPTKNYKMEVVSNKILIALIGVLFIFSIGASVAIYKYNSSKKSQSNSAPKYQDLRVEQKLTEALKKPQESAPKEEKQEYKELVAEVAVEGSLIDITGCNPDPLVMQITNNGVFSVKNSDPNEHSFEIEDSVFTIPASNQTALTAGFGFKRGPGIYTYTCDGSGQPVGALYITE</sequence>
<evidence type="ECO:0000313" key="2">
    <source>
        <dbReference type="EMBL" id="OGM54184.1"/>
    </source>
</evidence>
<dbReference type="AlphaFoldDB" id="A0A1F8AQZ8"/>
<protein>
    <submittedName>
        <fullName evidence="2">Uncharacterized protein</fullName>
    </submittedName>
</protein>
<reference evidence="2 3" key="1">
    <citation type="journal article" date="2016" name="Nat. Commun.">
        <title>Thousands of microbial genomes shed light on interconnected biogeochemical processes in an aquifer system.</title>
        <authorList>
            <person name="Anantharaman K."/>
            <person name="Brown C.T."/>
            <person name="Hug L.A."/>
            <person name="Sharon I."/>
            <person name="Castelle C.J."/>
            <person name="Probst A.J."/>
            <person name="Thomas B.C."/>
            <person name="Singh A."/>
            <person name="Wilkins M.J."/>
            <person name="Karaoz U."/>
            <person name="Brodie E.L."/>
            <person name="Williams K.H."/>
            <person name="Hubbard S.S."/>
            <person name="Banfield J.F."/>
        </authorList>
    </citation>
    <scope>NUCLEOTIDE SEQUENCE [LARGE SCALE GENOMIC DNA]</scope>
</reference>
<organism evidence="2 3">
    <name type="scientific">Candidatus Woesebacteria bacterium RIFCSPHIGHO2_12_FULL_41_24</name>
    <dbReference type="NCBI Taxonomy" id="1802510"/>
    <lineage>
        <taxon>Bacteria</taxon>
        <taxon>Candidatus Woeseibacteriota</taxon>
    </lineage>
</organism>
<feature type="transmembrane region" description="Helical" evidence="1">
    <location>
        <begin position="22"/>
        <end position="42"/>
    </location>
</feature>
<gene>
    <name evidence="2" type="ORF">A3E44_00685</name>
</gene>
<name>A0A1F8AQZ8_9BACT</name>
<dbReference type="EMBL" id="MGGW01000017">
    <property type="protein sequence ID" value="OGM54184.1"/>
    <property type="molecule type" value="Genomic_DNA"/>
</dbReference>
<keyword evidence="1" id="KW-0472">Membrane</keyword>
<evidence type="ECO:0000313" key="3">
    <source>
        <dbReference type="Proteomes" id="UP000178603"/>
    </source>
</evidence>